<protein>
    <submittedName>
        <fullName evidence="1">G-protein coupled receptor 98</fullName>
    </submittedName>
</protein>
<sequence>VAVPSLAANTEISFSSDIAFVNEADETLTVTLTRAGTFGSLTVDWISGYAAANRPAGVENGEITPALGTVGMAHGQEEMTLTVQVRIGR</sequence>
<dbReference type="Proteomes" id="UP000735302">
    <property type="component" value="Unassembled WGS sequence"/>
</dbReference>
<keyword evidence="2" id="KW-1185">Reference proteome</keyword>
<dbReference type="GO" id="GO:0005737">
    <property type="term" value="C:cytoplasm"/>
    <property type="evidence" value="ECO:0007669"/>
    <property type="project" value="TreeGrafter"/>
</dbReference>
<dbReference type="InterPro" id="IPR038081">
    <property type="entry name" value="CalX-like_sf"/>
</dbReference>
<dbReference type="PANTHER" id="PTHR46682">
    <property type="entry name" value="ADHESION G-PROTEIN COUPLED RECEPTOR V1"/>
    <property type="match status" value="1"/>
</dbReference>
<organism evidence="1 2">
    <name type="scientific">Plakobranchus ocellatus</name>
    <dbReference type="NCBI Taxonomy" id="259542"/>
    <lineage>
        <taxon>Eukaryota</taxon>
        <taxon>Metazoa</taxon>
        <taxon>Spiralia</taxon>
        <taxon>Lophotrochozoa</taxon>
        <taxon>Mollusca</taxon>
        <taxon>Gastropoda</taxon>
        <taxon>Heterobranchia</taxon>
        <taxon>Euthyneura</taxon>
        <taxon>Panpulmonata</taxon>
        <taxon>Sacoglossa</taxon>
        <taxon>Placobranchoidea</taxon>
        <taxon>Plakobranchidae</taxon>
        <taxon>Plakobranchus</taxon>
    </lineage>
</organism>
<dbReference type="GO" id="GO:0004930">
    <property type="term" value="F:G protein-coupled receptor activity"/>
    <property type="evidence" value="ECO:0007669"/>
    <property type="project" value="InterPro"/>
</dbReference>
<name>A0AAV4DGL2_9GAST</name>
<dbReference type="GO" id="GO:0010855">
    <property type="term" value="F:adenylate cyclase inhibitor activity"/>
    <property type="evidence" value="ECO:0007669"/>
    <property type="project" value="TreeGrafter"/>
</dbReference>
<dbReference type="Gene3D" id="2.60.40.2030">
    <property type="match status" value="1"/>
</dbReference>
<proteinExistence type="predicted"/>
<evidence type="ECO:0000313" key="1">
    <source>
        <dbReference type="EMBL" id="GFO43286.1"/>
    </source>
</evidence>
<dbReference type="GO" id="GO:0071277">
    <property type="term" value="P:cellular response to calcium ion"/>
    <property type="evidence" value="ECO:0007669"/>
    <property type="project" value="TreeGrafter"/>
</dbReference>
<feature type="non-terminal residue" evidence="1">
    <location>
        <position position="1"/>
    </location>
</feature>
<dbReference type="GO" id="GO:0016020">
    <property type="term" value="C:membrane"/>
    <property type="evidence" value="ECO:0007669"/>
    <property type="project" value="InterPro"/>
</dbReference>
<accession>A0AAV4DGL2</accession>
<reference evidence="1 2" key="1">
    <citation type="journal article" date="2021" name="Elife">
        <title>Chloroplast acquisition without the gene transfer in kleptoplastic sea slugs, Plakobranchus ocellatus.</title>
        <authorList>
            <person name="Maeda T."/>
            <person name="Takahashi S."/>
            <person name="Yoshida T."/>
            <person name="Shimamura S."/>
            <person name="Takaki Y."/>
            <person name="Nagai Y."/>
            <person name="Toyoda A."/>
            <person name="Suzuki Y."/>
            <person name="Arimoto A."/>
            <person name="Ishii H."/>
            <person name="Satoh N."/>
            <person name="Nishiyama T."/>
            <person name="Hasebe M."/>
            <person name="Maruyama T."/>
            <person name="Minagawa J."/>
            <person name="Obokata J."/>
            <person name="Shigenobu S."/>
        </authorList>
    </citation>
    <scope>NUCLEOTIDE SEQUENCE [LARGE SCALE GENOMIC DNA]</scope>
</reference>
<dbReference type="AlphaFoldDB" id="A0AAV4DGL2"/>
<gene>
    <name evidence="1" type="ORF">PoB_006979100</name>
</gene>
<dbReference type="EMBL" id="BLXT01007862">
    <property type="protein sequence ID" value="GFO43286.1"/>
    <property type="molecule type" value="Genomic_DNA"/>
</dbReference>
<keyword evidence="1" id="KW-0675">Receptor</keyword>
<comment type="caution">
    <text evidence="1">The sequence shown here is derived from an EMBL/GenBank/DDBJ whole genome shotgun (WGS) entry which is preliminary data.</text>
</comment>
<dbReference type="InterPro" id="IPR026919">
    <property type="entry name" value="ADGRV1"/>
</dbReference>
<evidence type="ECO:0000313" key="2">
    <source>
        <dbReference type="Proteomes" id="UP000735302"/>
    </source>
</evidence>
<dbReference type="SUPFAM" id="SSF141072">
    <property type="entry name" value="CalX-like"/>
    <property type="match status" value="1"/>
</dbReference>
<dbReference type="GO" id="GO:0001965">
    <property type="term" value="F:G-protein alpha-subunit binding"/>
    <property type="evidence" value="ECO:0007669"/>
    <property type="project" value="TreeGrafter"/>
</dbReference>
<dbReference type="PANTHER" id="PTHR46682:SF1">
    <property type="entry name" value="ADHESION G-PROTEIN COUPLED RECEPTOR V1"/>
    <property type="match status" value="1"/>
</dbReference>